<accession>A0A0B2UFR2</accession>
<dbReference type="Pfam" id="PF01776">
    <property type="entry name" value="Ribosomal_L22e"/>
    <property type="match status" value="1"/>
</dbReference>
<evidence type="ECO:0000256" key="2">
    <source>
        <dbReference type="ARBA" id="ARBA00022980"/>
    </source>
</evidence>
<evidence type="ECO:0000256" key="1">
    <source>
        <dbReference type="ARBA" id="ARBA00007817"/>
    </source>
</evidence>
<reference evidence="6 7" key="1">
    <citation type="journal article" date="2014" name="MBio">
        <title>The Ordospora colligata genome; evolution of extreme reduction in microsporidia and host-to-parasite horizontal gene transfer.</title>
        <authorList>
            <person name="Pombert J.-F."/>
            <person name="Haag K.L."/>
            <person name="Beidas S."/>
            <person name="Ebert D."/>
            <person name="Keeling P.J."/>
        </authorList>
    </citation>
    <scope>NUCLEOTIDE SEQUENCE [LARGE SCALE GENOMIC DNA]</scope>
    <source>
        <strain evidence="6 7">OC4</strain>
    </source>
</reference>
<dbReference type="GO" id="GO:0002181">
    <property type="term" value="P:cytoplasmic translation"/>
    <property type="evidence" value="ECO:0007669"/>
    <property type="project" value="TreeGrafter"/>
</dbReference>
<evidence type="ECO:0000313" key="6">
    <source>
        <dbReference type="EMBL" id="KHN69921.1"/>
    </source>
</evidence>
<keyword evidence="7" id="KW-1185">Reference proteome</keyword>
<dbReference type="STRING" id="1354746.A0A0B2UFR2"/>
<keyword evidence="2 6" id="KW-0689">Ribosomal protein</keyword>
<gene>
    <name evidence="6" type="ORF">M896_041180</name>
</gene>
<proteinExistence type="inferred from homology"/>
<dbReference type="Gene3D" id="3.30.1360.210">
    <property type="match status" value="1"/>
</dbReference>
<protein>
    <recommendedName>
        <fullName evidence="4">Large ribosomal subunit protein eL22</fullName>
    </recommendedName>
    <alternativeName>
        <fullName evidence="5">60S ribosomal protein L22</fullName>
    </alternativeName>
</protein>
<dbReference type="RefSeq" id="XP_014563963.1">
    <property type="nucleotide sequence ID" value="XM_014708477.1"/>
</dbReference>
<keyword evidence="3" id="KW-0687">Ribonucleoprotein</keyword>
<dbReference type="AlphaFoldDB" id="A0A0B2UFR2"/>
<dbReference type="InterPro" id="IPR002671">
    <property type="entry name" value="Ribosomal_eL22"/>
</dbReference>
<dbReference type="VEuPathDB" id="MicrosporidiaDB:M896_041180"/>
<organism evidence="6 7">
    <name type="scientific">Ordospora colligata OC4</name>
    <dbReference type="NCBI Taxonomy" id="1354746"/>
    <lineage>
        <taxon>Eukaryota</taxon>
        <taxon>Fungi</taxon>
        <taxon>Fungi incertae sedis</taxon>
        <taxon>Microsporidia</taxon>
        <taxon>Ordosporidae</taxon>
        <taxon>Ordospora</taxon>
    </lineage>
</organism>
<dbReference type="GO" id="GO:0003723">
    <property type="term" value="F:RNA binding"/>
    <property type="evidence" value="ECO:0007669"/>
    <property type="project" value="TreeGrafter"/>
</dbReference>
<dbReference type="PANTHER" id="PTHR10064:SF0">
    <property type="entry name" value="FI24544P1-RELATED"/>
    <property type="match status" value="1"/>
</dbReference>
<comment type="similarity">
    <text evidence="1">Belongs to the eukaryotic ribosomal protein eL22 family.</text>
</comment>
<dbReference type="Proteomes" id="UP000031056">
    <property type="component" value="Unassembled WGS sequence"/>
</dbReference>
<evidence type="ECO:0000256" key="5">
    <source>
        <dbReference type="ARBA" id="ARBA00041214"/>
    </source>
</evidence>
<sequence length="118" mass="13384">MKQENASCSVSGRSTRKFFVDCTKPAEDSLISPTEMQAFLQQKIKCRIGKKENLLKVSVTGNVVEVSVTGGFIGKQGLKWQAKRFLHMKRLLSFVKVFAKGDDGFEFRYINEESNEQE</sequence>
<dbReference type="OrthoDB" id="10259820at2759"/>
<dbReference type="InParanoid" id="A0A0B2UFR2"/>
<dbReference type="PANTHER" id="PTHR10064">
    <property type="entry name" value="60S RIBOSOMAL PROTEIN L22"/>
    <property type="match status" value="1"/>
</dbReference>
<dbReference type="GO" id="GO:1990904">
    <property type="term" value="C:ribonucleoprotein complex"/>
    <property type="evidence" value="ECO:0007669"/>
    <property type="project" value="UniProtKB-KW"/>
</dbReference>
<name>A0A0B2UFR2_9MICR</name>
<dbReference type="GO" id="GO:0003735">
    <property type="term" value="F:structural constituent of ribosome"/>
    <property type="evidence" value="ECO:0007669"/>
    <property type="project" value="InterPro"/>
</dbReference>
<evidence type="ECO:0000313" key="7">
    <source>
        <dbReference type="Proteomes" id="UP000031056"/>
    </source>
</evidence>
<dbReference type="InterPro" id="IPR038526">
    <property type="entry name" value="Ribosomal_eL22_sf"/>
</dbReference>
<dbReference type="GeneID" id="26261556"/>
<evidence type="ECO:0000256" key="3">
    <source>
        <dbReference type="ARBA" id="ARBA00023274"/>
    </source>
</evidence>
<dbReference type="HOGENOM" id="CLU_2145832_0_0_1"/>
<comment type="caution">
    <text evidence="6">The sequence shown here is derived from an EMBL/GenBank/DDBJ whole genome shotgun (WGS) entry which is preliminary data.</text>
</comment>
<dbReference type="GO" id="GO:0005840">
    <property type="term" value="C:ribosome"/>
    <property type="evidence" value="ECO:0007669"/>
    <property type="project" value="UniProtKB-KW"/>
</dbReference>
<evidence type="ECO:0000256" key="4">
    <source>
        <dbReference type="ARBA" id="ARBA00040613"/>
    </source>
</evidence>
<dbReference type="EMBL" id="JOKQ01000004">
    <property type="protein sequence ID" value="KHN69921.1"/>
    <property type="molecule type" value="Genomic_DNA"/>
</dbReference>